<evidence type="ECO:0000313" key="2">
    <source>
        <dbReference type="EMBL" id="KAJ1162003.1"/>
    </source>
</evidence>
<name>A0AAV7SFD2_PLEWA</name>
<gene>
    <name evidence="2" type="ORF">NDU88_002483</name>
</gene>
<proteinExistence type="predicted"/>
<keyword evidence="3" id="KW-1185">Reference proteome</keyword>
<feature type="compositionally biased region" description="Basic and acidic residues" evidence="1">
    <location>
        <begin position="9"/>
        <end position="28"/>
    </location>
</feature>
<feature type="region of interest" description="Disordered" evidence="1">
    <location>
        <begin position="1"/>
        <end position="57"/>
    </location>
</feature>
<evidence type="ECO:0000313" key="3">
    <source>
        <dbReference type="Proteomes" id="UP001066276"/>
    </source>
</evidence>
<dbReference type="EMBL" id="JANPWB010000008">
    <property type="protein sequence ID" value="KAJ1162003.1"/>
    <property type="molecule type" value="Genomic_DNA"/>
</dbReference>
<reference evidence="2" key="1">
    <citation type="journal article" date="2022" name="bioRxiv">
        <title>Sequencing and chromosome-scale assembly of the giantPleurodeles waltlgenome.</title>
        <authorList>
            <person name="Brown T."/>
            <person name="Elewa A."/>
            <person name="Iarovenko S."/>
            <person name="Subramanian E."/>
            <person name="Araus A.J."/>
            <person name="Petzold A."/>
            <person name="Susuki M."/>
            <person name="Suzuki K.-i.T."/>
            <person name="Hayashi T."/>
            <person name="Toyoda A."/>
            <person name="Oliveira C."/>
            <person name="Osipova E."/>
            <person name="Leigh N.D."/>
            <person name="Simon A."/>
            <person name="Yun M.H."/>
        </authorList>
    </citation>
    <scope>NUCLEOTIDE SEQUENCE</scope>
    <source>
        <strain evidence="2">20211129_DDA</strain>
        <tissue evidence="2">Liver</tissue>
    </source>
</reference>
<organism evidence="2 3">
    <name type="scientific">Pleurodeles waltl</name>
    <name type="common">Iberian ribbed newt</name>
    <dbReference type="NCBI Taxonomy" id="8319"/>
    <lineage>
        <taxon>Eukaryota</taxon>
        <taxon>Metazoa</taxon>
        <taxon>Chordata</taxon>
        <taxon>Craniata</taxon>
        <taxon>Vertebrata</taxon>
        <taxon>Euteleostomi</taxon>
        <taxon>Amphibia</taxon>
        <taxon>Batrachia</taxon>
        <taxon>Caudata</taxon>
        <taxon>Salamandroidea</taxon>
        <taxon>Salamandridae</taxon>
        <taxon>Pleurodelinae</taxon>
        <taxon>Pleurodeles</taxon>
    </lineage>
</organism>
<protein>
    <submittedName>
        <fullName evidence="2">Uncharacterized protein</fullName>
    </submittedName>
</protein>
<dbReference type="AlphaFoldDB" id="A0AAV7SFD2"/>
<comment type="caution">
    <text evidence="2">The sequence shown here is derived from an EMBL/GenBank/DDBJ whole genome shotgun (WGS) entry which is preliminary data.</text>
</comment>
<evidence type="ECO:0000256" key="1">
    <source>
        <dbReference type="SAM" id="MobiDB-lite"/>
    </source>
</evidence>
<sequence>MAGRRKLKKPDVGFPKRSEQGGRRRSGDEGDQEDGESRETEEPCVPIGDRRSGKNWTAVVPIRKRRRNRLREAEAAF</sequence>
<dbReference type="Proteomes" id="UP001066276">
    <property type="component" value="Chromosome 4_2"/>
</dbReference>
<accession>A0AAV7SFD2</accession>